<dbReference type="Gene3D" id="1.10.630.10">
    <property type="entry name" value="Cytochrome P450"/>
    <property type="match status" value="1"/>
</dbReference>
<evidence type="ECO:0000256" key="2">
    <source>
        <dbReference type="ARBA" id="ARBA00022617"/>
    </source>
</evidence>
<dbReference type="EMBL" id="NHMK01000031">
    <property type="protein sequence ID" value="OWL93742.1"/>
    <property type="molecule type" value="Genomic_DNA"/>
</dbReference>
<evidence type="ECO:0000256" key="6">
    <source>
        <dbReference type="ARBA" id="ARBA00023033"/>
    </source>
</evidence>
<dbReference type="Proteomes" id="UP000197208">
    <property type="component" value="Unassembled WGS sequence"/>
</dbReference>
<dbReference type="InterPro" id="IPR036396">
    <property type="entry name" value="Cyt_P450_sf"/>
</dbReference>
<dbReference type="PRINTS" id="PR00385">
    <property type="entry name" value="P450"/>
</dbReference>
<dbReference type="PRINTS" id="PR00359">
    <property type="entry name" value="BP450"/>
</dbReference>
<keyword evidence="3" id="KW-0479">Metal-binding</keyword>
<dbReference type="InterPro" id="IPR001128">
    <property type="entry name" value="Cyt_P450"/>
</dbReference>
<sequence length="420" mass="45003">MTNPAQVAAQPFTPEQQRTQEAVQALWHPQTIPDPYPAYAALRDLNPSGVLGVSEWGMTFVTSHAVNSAVLRSPLALSGAVISQMPADTQGTRLLQPMMLFHNGPSHARLRGLVQAAFTPRVVEAQRELVQAVLTDLLDALPTDRDVDLVAGLAAPLPARVIMRMLGLRGEDEAKFMRWTQSVADLLGGAEGNPDLLARIEADASEMRAYFRDLADELRAHPQPGLLSAMAAAQDGGERLSSDELLSNAVLLLAAGHETTSNLIPGGLLELARQPQAWAALVARPDHPNVADELLRVVSPVQLDGRTLAGDLTTTGADGQPLTLPAGTQVQTMLAAANRDPGVFPDPDRLDWDRPNSARHLAFAAGAHYCLGASLARLEIAEVYAALARRFPNLTVSDPTPPFKANLVLRGPQELRVRLG</sequence>
<dbReference type="Pfam" id="PF00067">
    <property type="entry name" value="p450"/>
    <property type="match status" value="1"/>
</dbReference>
<keyword evidence="2" id="KW-0349">Heme</keyword>
<dbReference type="InterPro" id="IPR002397">
    <property type="entry name" value="Cyt_P450_B"/>
</dbReference>
<gene>
    <name evidence="7" type="ORF">CBQ26_18815</name>
</gene>
<dbReference type="SUPFAM" id="SSF48264">
    <property type="entry name" value="Cytochrome P450"/>
    <property type="match status" value="1"/>
</dbReference>
<dbReference type="PANTHER" id="PTHR46696:SF1">
    <property type="entry name" value="CYTOCHROME P450 YJIB-RELATED"/>
    <property type="match status" value="1"/>
</dbReference>
<organism evidence="7 8">
    <name type="scientific">Deinococcus indicus</name>
    <dbReference type="NCBI Taxonomy" id="223556"/>
    <lineage>
        <taxon>Bacteria</taxon>
        <taxon>Thermotogati</taxon>
        <taxon>Deinococcota</taxon>
        <taxon>Deinococci</taxon>
        <taxon>Deinococcales</taxon>
        <taxon>Deinococcaceae</taxon>
        <taxon>Deinococcus</taxon>
    </lineage>
</organism>
<evidence type="ECO:0000256" key="4">
    <source>
        <dbReference type="ARBA" id="ARBA00023002"/>
    </source>
</evidence>
<evidence type="ECO:0000256" key="5">
    <source>
        <dbReference type="ARBA" id="ARBA00023004"/>
    </source>
</evidence>
<dbReference type="GO" id="GO:0005506">
    <property type="term" value="F:iron ion binding"/>
    <property type="evidence" value="ECO:0007669"/>
    <property type="project" value="InterPro"/>
</dbReference>
<dbReference type="AlphaFoldDB" id="A0A246BFS4"/>
<keyword evidence="5" id="KW-0408">Iron</keyword>
<evidence type="ECO:0000313" key="8">
    <source>
        <dbReference type="Proteomes" id="UP000197208"/>
    </source>
</evidence>
<dbReference type="GO" id="GO:0016705">
    <property type="term" value="F:oxidoreductase activity, acting on paired donors, with incorporation or reduction of molecular oxygen"/>
    <property type="evidence" value="ECO:0007669"/>
    <property type="project" value="InterPro"/>
</dbReference>
<dbReference type="PANTHER" id="PTHR46696">
    <property type="entry name" value="P450, PUTATIVE (EUROFUNG)-RELATED"/>
    <property type="match status" value="1"/>
</dbReference>
<reference evidence="7 8" key="1">
    <citation type="submission" date="2017-05" db="EMBL/GenBank/DDBJ databases">
        <title>De novo genome assembly of Deniococcus indicus strain DR1.</title>
        <authorList>
            <person name="Chauhan D."/>
            <person name="Yennamalli R.M."/>
            <person name="Priyadarshini R."/>
        </authorList>
    </citation>
    <scope>NUCLEOTIDE SEQUENCE [LARGE SCALE GENOMIC DNA]</scope>
    <source>
        <strain evidence="7 8">DR1</strain>
    </source>
</reference>
<comment type="caution">
    <text evidence="7">The sequence shown here is derived from an EMBL/GenBank/DDBJ whole genome shotgun (WGS) entry which is preliminary data.</text>
</comment>
<dbReference type="FunFam" id="1.10.630.10:FF:000018">
    <property type="entry name" value="Cytochrome P450 monooxygenase"/>
    <property type="match status" value="1"/>
</dbReference>
<dbReference type="OrthoDB" id="9801155at2"/>
<comment type="similarity">
    <text evidence="1">Belongs to the cytochrome P450 family.</text>
</comment>
<dbReference type="RefSeq" id="WP_088250161.1">
    <property type="nucleotide sequence ID" value="NZ_BNAM01000018.1"/>
</dbReference>
<accession>A0A246BFS4</accession>
<keyword evidence="4" id="KW-0560">Oxidoreductase</keyword>
<dbReference type="GO" id="GO:0020037">
    <property type="term" value="F:heme binding"/>
    <property type="evidence" value="ECO:0007669"/>
    <property type="project" value="InterPro"/>
</dbReference>
<name>A0A246BFS4_9DEIO</name>
<keyword evidence="6" id="KW-0503">Monooxygenase</keyword>
<proteinExistence type="inferred from homology"/>
<evidence type="ECO:0000313" key="7">
    <source>
        <dbReference type="EMBL" id="OWL93742.1"/>
    </source>
</evidence>
<evidence type="ECO:0000256" key="1">
    <source>
        <dbReference type="ARBA" id="ARBA00010617"/>
    </source>
</evidence>
<evidence type="ECO:0000256" key="3">
    <source>
        <dbReference type="ARBA" id="ARBA00022723"/>
    </source>
</evidence>
<protein>
    <submittedName>
        <fullName evidence="7">Cytochrome</fullName>
    </submittedName>
</protein>
<keyword evidence="8" id="KW-1185">Reference proteome</keyword>
<dbReference type="GO" id="GO:0004497">
    <property type="term" value="F:monooxygenase activity"/>
    <property type="evidence" value="ECO:0007669"/>
    <property type="project" value="UniProtKB-KW"/>
</dbReference>
<dbReference type="CDD" id="cd20625">
    <property type="entry name" value="CYP164-like"/>
    <property type="match status" value="1"/>
</dbReference>